<organism evidence="1 2">
    <name type="scientific">Azospirillum brasilense</name>
    <dbReference type="NCBI Taxonomy" id="192"/>
    <lineage>
        <taxon>Bacteria</taxon>
        <taxon>Pseudomonadati</taxon>
        <taxon>Pseudomonadota</taxon>
        <taxon>Alphaproteobacteria</taxon>
        <taxon>Rhodospirillales</taxon>
        <taxon>Azospirillaceae</taxon>
        <taxon>Azospirillum</taxon>
    </lineage>
</organism>
<proteinExistence type="predicted"/>
<dbReference type="AlphaFoldDB" id="A0A4D8QEE3"/>
<name>A0A4D8QEE3_AZOBR</name>
<evidence type="ECO:0000313" key="1">
    <source>
        <dbReference type="EMBL" id="QCO09035.1"/>
    </source>
</evidence>
<evidence type="ECO:0000313" key="2">
    <source>
        <dbReference type="Proteomes" id="UP000298774"/>
    </source>
</evidence>
<gene>
    <name evidence="1" type="ORF">D3868_08285</name>
</gene>
<dbReference type="EMBL" id="CP032339">
    <property type="protein sequence ID" value="QCO09035.1"/>
    <property type="molecule type" value="Genomic_DNA"/>
</dbReference>
<dbReference type="Proteomes" id="UP000298774">
    <property type="component" value="Chromosome"/>
</dbReference>
<accession>A0A4D8QEE3</accession>
<reference evidence="1 2" key="1">
    <citation type="submission" date="2018-09" db="EMBL/GenBank/DDBJ databases">
        <title>Whole genome based analysis of evolution and adaptive divergence in Indian and Brazilian strains of Azospirillum brasilense.</title>
        <authorList>
            <person name="Singh C."/>
            <person name="Tripathi A.K."/>
        </authorList>
    </citation>
    <scope>NUCLEOTIDE SEQUENCE [LARGE SCALE GENOMIC DNA]</scope>
    <source>
        <strain evidence="1 2">MTCC4038</strain>
    </source>
</reference>
<sequence length="76" mass="8138">MPPPPPVCCWTRWPTAKATAAKPIKTLGFSRCGGHADDGHRARFLNPLPPGERVARRAGEGVVRVPDVTTRATPSP</sequence>
<protein>
    <submittedName>
        <fullName evidence="1">Uncharacterized protein</fullName>
    </submittedName>
</protein>